<keyword evidence="1" id="KW-0408">Iron</keyword>
<gene>
    <name evidence="4" type="ORF">H2O73_09200</name>
</gene>
<dbReference type="PANTHER" id="PTHR36577:SF3">
    <property type="entry name" value="DUF521 DOMAIN PROTEIN (AFU_ORTHOLOGUE AFUA_6G00490)"/>
    <property type="match status" value="1"/>
</dbReference>
<proteinExistence type="predicted"/>
<accession>A0A7W2ITS3</accession>
<comment type="caution">
    <text evidence="4">The sequence shown here is derived from an EMBL/GenBank/DDBJ whole genome shotgun (WGS) entry which is preliminary data.</text>
</comment>
<evidence type="ECO:0000256" key="2">
    <source>
        <dbReference type="ARBA" id="ARBA00023239"/>
    </source>
</evidence>
<sequence>MYLTDYEQELLDGKHGDVKQKAMAVLFDLGKAYQVERFIDIASCHDDSTVYFGEAQVAFAEHLAELGARFSVPTSTNACALDMVNFKEQRMPLSWASATRRIEASHTAMGAAGSWTCAPYQAGFTPRFGEQVAFAESNVIAWTNSILGARTNRYAGPIELLAGIVGKVPYFGLHMTENRVATGLIRLDASIKSSWFSELSLYNLLGHLHGEIAGDKIFAMDGMPLVAPIDALKQFSATAASSGGIALFHLLGITPEAQSLDQCFAGKAPLEERLITVDDLRDAEAKLNNFDASEQLDLISIGCPHFSFAEFVELEQLLAGRKVSNNLNLWVFTGRASYLHIESTGLLTRLQNLGVQVFRDGCTMEYPIQNWDTSSIMTNSGKFANYCYSKIGIHPVFGSISDCVESAVIGKVYRSAKPWSN</sequence>
<dbReference type="PANTHER" id="PTHR36577">
    <property type="entry name" value="DUF521 DOMAIN PROTEIN (AFU_ORTHOLOGUE AFUA_6G00490)"/>
    <property type="match status" value="1"/>
</dbReference>
<dbReference type="GO" id="GO:0016829">
    <property type="term" value="F:lyase activity"/>
    <property type="evidence" value="ECO:0007669"/>
    <property type="project" value="UniProtKB-KW"/>
</dbReference>
<dbReference type="AlphaFoldDB" id="A0A7W2ITS3"/>
<dbReference type="Proteomes" id="UP000571701">
    <property type="component" value="Unassembled WGS sequence"/>
</dbReference>
<evidence type="ECO:0000259" key="3">
    <source>
        <dbReference type="Pfam" id="PF04412"/>
    </source>
</evidence>
<name>A0A7W2ITS3_9VIBR</name>
<protein>
    <submittedName>
        <fullName evidence="4">Aconitase X catalytic domain-containing protein</fullName>
    </submittedName>
</protein>
<keyword evidence="5" id="KW-1185">Reference proteome</keyword>
<evidence type="ECO:0000313" key="5">
    <source>
        <dbReference type="Proteomes" id="UP000571701"/>
    </source>
</evidence>
<evidence type="ECO:0000313" key="4">
    <source>
        <dbReference type="EMBL" id="MBA5762518.1"/>
    </source>
</evidence>
<feature type="domain" description="Phosphomevalonate dehydratase large subunit-like" evidence="3">
    <location>
        <begin position="1"/>
        <end position="405"/>
    </location>
</feature>
<keyword evidence="2" id="KW-0456">Lyase</keyword>
<dbReference type="Pfam" id="PF04412">
    <property type="entry name" value="AcnX"/>
    <property type="match status" value="1"/>
</dbReference>
<evidence type="ECO:0000256" key="1">
    <source>
        <dbReference type="ARBA" id="ARBA00023004"/>
    </source>
</evidence>
<reference evidence="4 5" key="1">
    <citation type="submission" date="2020-07" db="EMBL/GenBank/DDBJ databases">
        <title>Vibrio marinisediminis sp. nov., isolated from marine sediment.</title>
        <authorList>
            <person name="Ji X."/>
        </authorList>
    </citation>
    <scope>NUCLEOTIDE SEQUENCE [LARGE SCALE GENOMIC DNA]</scope>
    <source>
        <strain evidence="4 5">404</strain>
    </source>
</reference>
<dbReference type="InterPro" id="IPR007506">
    <property type="entry name" value="PMDh-L-like_dom"/>
</dbReference>
<dbReference type="EMBL" id="JACFYF010000004">
    <property type="protein sequence ID" value="MBA5762518.1"/>
    <property type="molecule type" value="Genomic_DNA"/>
</dbReference>
<organism evidence="4 5">
    <name type="scientific">Vibrio marinisediminis</name>
    <dbReference type="NCBI Taxonomy" id="2758441"/>
    <lineage>
        <taxon>Bacteria</taxon>
        <taxon>Pseudomonadati</taxon>
        <taxon>Pseudomonadota</taxon>
        <taxon>Gammaproteobacteria</taxon>
        <taxon>Vibrionales</taxon>
        <taxon>Vibrionaceae</taxon>
        <taxon>Vibrio</taxon>
    </lineage>
</organism>
<dbReference type="RefSeq" id="WP_182108552.1">
    <property type="nucleotide sequence ID" value="NZ_JACFYF010000004.1"/>
</dbReference>